<sequence>MLLDQQNPQTGVKSQEVLSSFATSPKPLLNRLPCSYNYKPGAVTSSQSFWPEARAKEPPRISASLYEELREQGGDNRRRSREFSRLWLLVLPTKRIRDGQAALKDYLRSKPKPVKNTGHEACLQN</sequence>
<dbReference type="EMBL" id="BMAT01001742">
    <property type="protein sequence ID" value="GFR91682.1"/>
    <property type="molecule type" value="Genomic_DNA"/>
</dbReference>
<proteinExistence type="predicted"/>
<dbReference type="Proteomes" id="UP000762676">
    <property type="component" value="Unassembled WGS sequence"/>
</dbReference>
<comment type="caution">
    <text evidence="1">The sequence shown here is derived from an EMBL/GenBank/DDBJ whole genome shotgun (WGS) entry which is preliminary data.</text>
</comment>
<reference evidence="1 2" key="1">
    <citation type="journal article" date="2021" name="Elife">
        <title>Chloroplast acquisition without the gene transfer in kleptoplastic sea slugs, Plakobranchus ocellatus.</title>
        <authorList>
            <person name="Maeda T."/>
            <person name="Takahashi S."/>
            <person name="Yoshida T."/>
            <person name="Shimamura S."/>
            <person name="Takaki Y."/>
            <person name="Nagai Y."/>
            <person name="Toyoda A."/>
            <person name="Suzuki Y."/>
            <person name="Arimoto A."/>
            <person name="Ishii H."/>
            <person name="Satoh N."/>
            <person name="Nishiyama T."/>
            <person name="Hasebe M."/>
            <person name="Maruyama T."/>
            <person name="Minagawa J."/>
            <person name="Obokata J."/>
            <person name="Shigenobu S."/>
        </authorList>
    </citation>
    <scope>NUCLEOTIDE SEQUENCE [LARGE SCALE GENOMIC DNA]</scope>
</reference>
<keyword evidence="2" id="KW-1185">Reference proteome</keyword>
<gene>
    <name evidence="1" type="ORF">ElyMa_000849800</name>
</gene>
<evidence type="ECO:0000313" key="1">
    <source>
        <dbReference type="EMBL" id="GFR91682.1"/>
    </source>
</evidence>
<name>A0AAV4H2C5_9GAST</name>
<accession>A0AAV4H2C5</accession>
<protein>
    <submittedName>
        <fullName evidence="1">Uncharacterized protein</fullName>
    </submittedName>
</protein>
<dbReference type="AlphaFoldDB" id="A0AAV4H2C5"/>
<evidence type="ECO:0000313" key="2">
    <source>
        <dbReference type="Proteomes" id="UP000762676"/>
    </source>
</evidence>
<organism evidence="1 2">
    <name type="scientific">Elysia marginata</name>
    <dbReference type="NCBI Taxonomy" id="1093978"/>
    <lineage>
        <taxon>Eukaryota</taxon>
        <taxon>Metazoa</taxon>
        <taxon>Spiralia</taxon>
        <taxon>Lophotrochozoa</taxon>
        <taxon>Mollusca</taxon>
        <taxon>Gastropoda</taxon>
        <taxon>Heterobranchia</taxon>
        <taxon>Euthyneura</taxon>
        <taxon>Panpulmonata</taxon>
        <taxon>Sacoglossa</taxon>
        <taxon>Placobranchoidea</taxon>
        <taxon>Plakobranchidae</taxon>
        <taxon>Elysia</taxon>
    </lineage>
</organism>